<organism evidence="11 12">
    <name type="scientific">Halovulum dunhuangense</name>
    <dbReference type="NCBI Taxonomy" id="1505036"/>
    <lineage>
        <taxon>Bacteria</taxon>
        <taxon>Pseudomonadati</taxon>
        <taxon>Pseudomonadota</taxon>
        <taxon>Alphaproteobacteria</taxon>
        <taxon>Rhodobacterales</taxon>
        <taxon>Paracoccaceae</taxon>
        <taxon>Halovulum</taxon>
    </lineage>
</organism>
<dbReference type="InterPro" id="IPR032828">
    <property type="entry name" value="PolyA_RNA-bd"/>
</dbReference>
<dbReference type="Gene3D" id="3.30.460.10">
    <property type="entry name" value="Beta Polymerase, domain 2"/>
    <property type="match status" value="1"/>
</dbReference>
<evidence type="ECO:0000259" key="10">
    <source>
        <dbReference type="Pfam" id="PF12627"/>
    </source>
</evidence>
<sequence length="391" mass="41651">MSGPLAAEDWLRNPGTQGVLAMLEAGGHQAYFVGGCVRNALLGWPVADIDIATDAEPARVTELARAAGLRCVPTGAEHGTVTVLSHGPHEVTTFRRDLETDGRHAVVAFSDSLEEDAARRDFTMNALYADRQGAVLDPMGGGLADLRARRLRFIGDPAERIREDGLRVLRFFRFSAIYAAPGAPLDPEGMAAVTAAHAALRPVSRERIGAEMRKLLGAADPVIALEGMAASEVLEEALPGARAELIRPLVEAERKAGKAPRWIRRLAALGKGDWAAALRLSRDEARALAAIRACRAADLPPHAAAAEHGGEAATDAVLMTAAEGAETPANWQSDIALGAAAQFPLRAADLMPPLEPGPQLGATLARLRQAWIDSRFTLDRDALLQHWRQGC</sequence>
<dbReference type="GO" id="GO:0008033">
    <property type="term" value="P:tRNA processing"/>
    <property type="evidence" value="ECO:0007669"/>
    <property type="project" value="UniProtKB-KW"/>
</dbReference>
<evidence type="ECO:0000256" key="3">
    <source>
        <dbReference type="ARBA" id="ARBA00022694"/>
    </source>
</evidence>
<dbReference type="InterPro" id="IPR002646">
    <property type="entry name" value="PolA_pol_head_dom"/>
</dbReference>
<dbReference type="AlphaFoldDB" id="A0A849KZ61"/>
<feature type="domain" description="tRNA nucleotidyltransferase/poly(A) polymerase RNA and SrmB- binding" evidence="10">
    <location>
        <begin position="185"/>
        <end position="242"/>
    </location>
</feature>
<evidence type="ECO:0000256" key="6">
    <source>
        <dbReference type="ARBA" id="ARBA00022741"/>
    </source>
</evidence>
<gene>
    <name evidence="11" type="ORF">HMH01_02420</name>
</gene>
<keyword evidence="4" id="KW-0548">Nucleotidyltransferase</keyword>
<reference evidence="11 12" key="1">
    <citation type="submission" date="2020-05" db="EMBL/GenBank/DDBJ databases">
        <title>Gimesia benthica sp. nov., a novel planctomycete isolated from a deep-sea water sample of the Northwest Indian Ocean.</title>
        <authorList>
            <person name="Wang J."/>
            <person name="Ruan C."/>
            <person name="Song L."/>
            <person name="Zhu Y."/>
            <person name="Li A."/>
            <person name="Zheng X."/>
            <person name="Wang L."/>
            <person name="Lu Z."/>
            <person name="Huang Y."/>
            <person name="Du W."/>
            <person name="Zhou Y."/>
            <person name="Huang L."/>
            <person name="Dai X."/>
        </authorList>
    </citation>
    <scope>NUCLEOTIDE SEQUENCE [LARGE SCALE GENOMIC DNA]</scope>
    <source>
        <strain evidence="11 12">YYQ-30</strain>
    </source>
</reference>
<proteinExistence type="inferred from homology"/>
<dbReference type="PANTHER" id="PTHR46173:SF1">
    <property type="entry name" value="CCA TRNA NUCLEOTIDYLTRANSFERASE 1, MITOCHONDRIAL"/>
    <property type="match status" value="1"/>
</dbReference>
<comment type="cofactor">
    <cofactor evidence="1">
        <name>Mg(2+)</name>
        <dbReference type="ChEBI" id="CHEBI:18420"/>
    </cofactor>
</comment>
<comment type="similarity">
    <text evidence="8">Belongs to the tRNA nucleotidyltransferase/poly(A) polymerase family.</text>
</comment>
<evidence type="ECO:0000256" key="5">
    <source>
        <dbReference type="ARBA" id="ARBA00022723"/>
    </source>
</evidence>
<keyword evidence="5" id="KW-0479">Metal-binding</keyword>
<evidence type="ECO:0000256" key="4">
    <source>
        <dbReference type="ARBA" id="ARBA00022695"/>
    </source>
</evidence>
<accession>A0A849KZ61</accession>
<dbReference type="SUPFAM" id="SSF81301">
    <property type="entry name" value="Nucleotidyltransferase"/>
    <property type="match status" value="1"/>
</dbReference>
<dbReference type="GO" id="GO:0000166">
    <property type="term" value="F:nucleotide binding"/>
    <property type="evidence" value="ECO:0007669"/>
    <property type="project" value="UniProtKB-KW"/>
</dbReference>
<keyword evidence="7" id="KW-0460">Magnesium</keyword>
<evidence type="ECO:0000313" key="11">
    <source>
        <dbReference type="EMBL" id="NNU79282.1"/>
    </source>
</evidence>
<comment type="caution">
    <text evidence="11">The sequence shown here is derived from an EMBL/GenBank/DDBJ whole genome shotgun (WGS) entry which is preliminary data.</text>
</comment>
<dbReference type="Pfam" id="PF01743">
    <property type="entry name" value="PolyA_pol"/>
    <property type="match status" value="1"/>
</dbReference>
<keyword evidence="2 8" id="KW-0808">Transferase</keyword>
<dbReference type="InterPro" id="IPR050264">
    <property type="entry name" value="Bact_CCA-adding_enz_type3_sf"/>
</dbReference>
<dbReference type="GO" id="GO:0000049">
    <property type="term" value="F:tRNA binding"/>
    <property type="evidence" value="ECO:0007669"/>
    <property type="project" value="TreeGrafter"/>
</dbReference>
<evidence type="ECO:0000256" key="8">
    <source>
        <dbReference type="RuleBase" id="RU003953"/>
    </source>
</evidence>
<dbReference type="Proteomes" id="UP000572377">
    <property type="component" value="Unassembled WGS sequence"/>
</dbReference>
<evidence type="ECO:0000256" key="7">
    <source>
        <dbReference type="ARBA" id="ARBA00022842"/>
    </source>
</evidence>
<name>A0A849KZ61_9RHOB</name>
<keyword evidence="8" id="KW-0694">RNA-binding</keyword>
<keyword evidence="12" id="KW-1185">Reference proteome</keyword>
<dbReference type="InterPro" id="IPR043519">
    <property type="entry name" value="NT_sf"/>
</dbReference>
<feature type="domain" description="Poly A polymerase head" evidence="9">
    <location>
        <begin position="30"/>
        <end position="152"/>
    </location>
</feature>
<keyword evidence="6" id="KW-0547">Nucleotide-binding</keyword>
<evidence type="ECO:0000259" key="9">
    <source>
        <dbReference type="Pfam" id="PF01743"/>
    </source>
</evidence>
<dbReference type="Pfam" id="PF12627">
    <property type="entry name" value="PolyA_pol_RNAbd"/>
    <property type="match status" value="1"/>
</dbReference>
<dbReference type="EMBL" id="JABFBC010000001">
    <property type="protein sequence ID" value="NNU79282.1"/>
    <property type="molecule type" value="Genomic_DNA"/>
</dbReference>
<dbReference type="GO" id="GO:0046872">
    <property type="term" value="F:metal ion binding"/>
    <property type="evidence" value="ECO:0007669"/>
    <property type="project" value="UniProtKB-KW"/>
</dbReference>
<evidence type="ECO:0000313" key="12">
    <source>
        <dbReference type="Proteomes" id="UP000572377"/>
    </source>
</evidence>
<dbReference type="PANTHER" id="PTHR46173">
    <property type="entry name" value="CCA TRNA NUCLEOTIDYLTRANSFERASE 1, MITOCHONDRIAL"/>
    <property type="match status" value="1"/>
</dbReference>
<protein>
    <submittedName>
        <fullName evidence="11">CCA tRNA nucleotidyltransferase</fullName>
    </submittedName>
</protein>
<dbReference type="SUPFAM" id="SSF81891">
    <property type="entry name" value="Poly A polymerase C-terminal region-like"/>
    <property type="match status" value="1"/>
</dbReference>
<dbReference type="RefSeq" id="WP_171322117.1">
    <property type="nucleotide sequence ID" value="NZ_JABFBC010000001.1"/>
</dbReference>
<dbReference type="CDD" id="cd05398">
    <property type="entry name" value="NT_ClassII-CCAase"/>
    <property type="match status" value="1"/>
</dbReference>
<evidence type="ECO:0000256" key="2">
    <source>
        <dbReference type="ARBA" id="ARBA00022679"/>
    </source>
</evidence>
<evidence type="ECO:0000256" key="1">
    <source>
        <dbReference type="ARBA" id="ARBA00001946"/>
    </source>
</evidence>
<dbReference type="GO" id="GO:0016779">
    <property type="term" value="F:nucleotidyltransferase activity"/>
    <property type="evidence" value="ECO:0007669"/>
    <property type="project" value="UniProtKB-KW"/>
</dbReference>
<keyword evidence="3" id="KW-0819">tRNA processing</keyword>
<dbReference type="Gene3D" id="1.10.3090.10">
    <property type="entry name" value="cca-adding enzyme, domain 2"/>
    <property type="match status" value="1"/>
</dbReference>